<name>A0A8H6DT94_COCSA</name>
<reference evidence="1" key="1">
    <citation type="submission" date="2019-11" db="EMBL/GenBank/DDBJ databases">
        <title>Bipolaris sorokiniana Genome sequencing.</title>
        <authorList>
            <person name="Wang H."/>
        </authorList>
    </citation>
    <scope>NUCLEOTIDE SEQUENCE</scope>
</reference>
<dbReference type="EMBL" id="WNKQ01000019">
    <property type="protein sequence ID" value="KAF5845550.1"/>
    <property type="molecule type" value="Genomic_DNA"/>
</dbReference>
<comment type="caution">
    <text evidence="1">The sequence shown here is derived from an EMBL/GenBank/DDBJ whole genome shotgun (WGS) entry which is preliminary data.</text>
</comment>
<dbReference type="AlphaFoldDB" id="A0A8H6DT94"/>
<organism evidence="1 2">
    <name type="scientific">Cochliobolus sativus</name>
    <name type="common">Common root rot and spot blotch fungus</name>
    <name type="synonym">Bipolaris sorokiniana</name>
    <dbReference type="NCBI Taxonomy" id="45130"/>
    <lineage>
        <taxon>Eukaryota</taxon>
        <taxon>Fungi</taxon>
        <taxon>Dikarya</taxon>
        <taxon>Ascomycota</taxon>
        <taxon>Pezizomycotina</taxon>
        <taxon>Dothideomycetes</taxon>
        <taxon>Pleosporomycetidae</taxon>
        <taxon>Pleosporales</taxon>
        <taxon>Pleosporineae</taxon>
        <taxon>Pleosporaceae</taxon>
        <taxon>Bipolaris</taxon>
    </lineage>
</organism>
<sequence>MACPAADTTLLLHPVSITSTEGFPAPDTCLVRTPNDHESDCIYFLHFTPSLSVPPYKYLSTVPNRHSVVGPAHLRVQCQVNPADANTALQKHLDIAAFTD</sequence>
<gene>
    <name evidence="1" type="ORF">GGP41_003100</name>
</gene>
<accession>A0A8H6DT94</accession>
<protein>
    <submittedName>
        <fullName evidence="1">Uncharacterized protein</fullName>
    </submittedName>
</protein>
<evidence type="ECO:0000313" key="1">
    <source>
        <dbReference type="EMBL" id="KAF5845550.1"/>
    </source>
</evidence>
<evidence type="ECO:0000313" key="2">
    <source>
        <dbReference type="Proteomes" id="UP000624244"/>
    </source>
</evidence>
<proteinExistence type="predicted"/>
<dbReference type="Proteomes" id="UP000624244">
    <property type="component" value="Unassembled WGS sequence"/>
</dbReference>